<evidence type="ECO:0000313" key="3">
    <source>
        <dbReference type="Proteomes" id="UP001358586"/>
    </source>
</evidence>
<sequence>MVLDSQGYGASVEYSEPNTEYGSNPFGSINESCSNQPGNETLSSSSNERSDQPGNGNEFYASYLTQVLKQALLEEASIGGSACMLLQYLRRKEKVMVITITTMEGPKPYLSQCGLKLSKLDGRKLEKQQRDADGDVEEGCQWRCSRGLPTTMQRTTEGDAADVNPEFLTNCQH</sequence>
<dbReference type="EMBL" id="JARKNE010000012">
    <property type="protein sequence ID" value="KAK5776447.1"/>
    <property type="molecule type" value="Genomic_DNA"/>
</dbReference>
<feature type="compositionally biased region" description="Polar residues" evidence="1">
    <location>
        <begin position="16"/>
        <end position="55"/>
    </location>
</feature>
<comment type="caution">
    <text evidence="2">The sequence shown here is derived from an EMBL/GenBank/DDBJ whole genome shotgun (WGS) entry which is preliminary data.</text>
</comment>
<proteinExistence type="predicted"/>
<organism evidence="2 3">
    <name type="scientific">Gossypium arboreum</name>
    <name type="common">Tree cotton</name>
    <name type="synonym">Gossypium nanking</name>
    <dbReference type="NCBI Taxonomy" id="29729"/>
    <lineage>
        <taxon>Eukaryota</taxon>
        <taxon>Viridiplantae</taxon>
        <taxon>Streptophyta</taxon>
        <taxon>Embryophyta</taxon>
        <taxon>Tracheophyta</taxon>
        <taxon>Spermatophyta</taxon>
        <taxon>Magnoliopsida</taxon>
        <taxon>eudicotyledons</taxon>
        <taxon>Gunneridae</taxon>
        <taxon>Pentapetalae</taxon>
        <taxon>rosids</taxon>
        <taxon>malvids</taxon>
        <taxon>Malvales</taxon>
        <taxon>Malvaceae</taxon>
        <taxon>Malvoideae</taxon>
        <taxon>Gossypium</taxon>
    </lineage>
</organism>
<accession>A0ABR0MT33</accession>
<evidence type="ECO:0000256" key="1">
    <source>
        <dbReference type="SAM" id="MobiDB-lite"/>
    </source>
</evidence>
<dbReference type="Proteomes" id="UP001358586">
    <property type="component" value="Chromosome 12"/>
</dbReference>
<protein>
    <submittedName>
        <fullName evidence="2">Uncharacterized protein</fullName>
    </submittedName>
</protein>
<reference evidence="2 3" key="1">
    <citation type="submission" date="2023-03" db="EMBL/GenBank/DDBJ databases">
        <title>WGS of Gossypium arboreum.</title>
        <authorList>
            <person name="Yu D."/>
        </authorList>
    </citation>
    <scope>NUCLEOTIDE SEQUENCE [LARGE SCALE GENOMIC DNA]</scope>
    <source>
        <tissue evidence="2">Leaf</tissue>
    </source>
</reference>
<keyword evidence="3" id="KW-1185">Reference proteome</keyword>
<evidence type="ECO:0000313" key="2">
    <source>
        <dbReference type="EMBL" id="KAK5776447.1"/>
    </source>
</evidence>
<gene>
    <name evidence="2" type="ORF">PVK06_044406</name>
</gene>
<feature type="region of interest" description="Disordered" evidence="1">
    <location>
        <begin position="1"/>
        <end position="57"/>
    </location>
</feature>
<name>A0ABR0MT33_GOSAR</name>